<keyword evidence="1" id="KW-0812">Transmembrane</keyword>
<feature type="transmembrane region" description="Helical" evidence="1">
    <location>
        <begin position="38"/>
        <end position="56"/>
    </location>
</feature>
<feature type="transmembrane region" description="Helical" evidence="1">
    <location>
        <begin position="6"/>
        <end position="26"/>
    </location>
</feature>
<keyword evidence="1" id="KW-0472">Membrane</keyword>
<protein>
    <submittedName>
        <fullName evidence="2">Uncharacterized protein</fullName>
    </submittedName>
</protein>
<proteinExistence type="predicted"/>
<sequence>MRDWLIQAVAGYVLLLLSLVVVVAVVDRDHRRADRAARVLRILLIGAAPGLAGAVLKLHQAGLL</sequence>
<keyword evidence="3" id="KW-1185">Reference proteome</keyword>
<accession>A0ABR9I662</accession>
<reference evidence="2 3" key="1">
    <citation type="submission" date="2020-10" db="EMBL/GenBank/DDBJ databases">
        <title>Sequencing the genomes of 1000 actinobacteria strains.</title>
        <authorList>
            <person name="Klenk H.-P."/>
        </authorList>
    </citation>
    <scope>NUCLEOTIDE SEQUENCE [LARGE SCALE GENOMIC DNA]</scope>
    <source>
        <strain evidence="2 3">DSM 44653</strain>
    </source>
</reference>
<name>A0ABR9I662_9PSEU</name>
<evidence type="ECO:0000313" key="2">
    <source>
        <dbReference type="EMBL" id="MBE1498442.1"/>
    </source>
</evidence>
<gene>
    <name evidence="2" type="ORF">H4696_005542</name>
</gene>
<organism evidence="2 3">
    <name type="scientific">Amycolatopsis lexingtonensis</name>
    <dbReference type="NCBI Taxonomy" id="218822"/>
    <lineage>
        <taxon>Bacteria</taxon>
        <taxon>Bacillati</taxon>
        <taxon>Actinomycetota</taxon>
        <taxon>Actinomycetes</taxon>
        <taxon>Pseudonocardiales</taxon>
        <taxon>Pseudonocardiaceae</taxon>
        <taxon>Amycolatopsis</taxon>
    </lineage>
</organism>
<keyword evidence="1" id="KW-1133">Transmembrane helix</keyword>
<evidence type="ECO:0000256" key="1">
    <source>
        <dbReference type="SAM" id="Phobius"/>
    </source>
</evidence>
<evidence type="ECO:0000313" key="3">
    <source>
        <dbReference type="Proteomes" id="UP000631670"/>
    </source>
</evidence>
<dbReference type="Proteomes" id="UP000631670">
    <property type="component" value="Unassembled WGS sequence"/>
</dbReference>
<comment type="caution">
    <text evidence="2">The sequence shown here is derived from an EMBL/GenBank/DDBJ whole genome shotgun (WGS) entry which is preliminary data.</text>
</comment>
<dbReference type="RefSeq" id="WP_086864628.1">
    <property type="nucleotide sequence ID" value="NZ_JADBEG010000001.1"/>
</dbReference>
<dbReference type="EMBL" id="JADBEG010000001">
    <property type="protein sequence ID" value="MBE1498442.1"/>
    <property type="molecule type" value="Genomic_DNA"/>
</dbReference>